<gene>
    <name evidence="1" type="ORF">SAMN00808754_1048</name>
</gene>
<organism evidence="1 2">
    <name type="scientific">Thermanaeromonas toyohensis ToBE</name>
    <dbReference type="NCBI Taxonomy" id="698762"/>
    <lineage>
        <taxon>Bacteria</taxon>
        <taxon>Bacillati</taxon>
        <taxon>Bacillota</taxon>
        <taxon>Clostridia</taxon>
        <taxon>Neomoorellales</taxon>
        <taxon>Neomoorellaceae</taxon>
        <taxon>Thermanaeromonas</taxon>
    </lineage>
</organism>
<evidence type="ECO:0000313" key="1">
    <source>
        <dbReference type="EMBL" id="SMB94510.1"/>
    </source>
</evidence>
<protein>
    <submittedName>
        <fullName evidence="1">Uncharacterized protein</fullName>
    </submittedName>
</protein>
<keyword evidence="2" id="KW-1185">Reference proteome</keyword>
<sequence>MFKGLPISLGIGIGKICWLREAQGIYCNKLR</sequence>
<dbReference type="EMBL" id="LT838272">
    <property type="protein sequence ID" value="SMB94510.1"/>
    <property type="molecule type" value="Genomic_DNA"/>
</dbReference>
<dbReference type="Proteomes" id="UP000192569">
    <property type="component" value="Chromosome I"/>
</dbReference>
<reference evidence="1 2" key="1">
    <citation type="submission" date="2017-04" db="EMBL/GenBank/DDBJ databases">
        <authorList>
            <person name="Afonso C.L."/>
            <person name="Miller P.J."/>
            <person name="Scott M.A."/>
            <person name="Spackman E."/>
            <person name="Goraichik I."/>
            <person name="Dimitrov K.M."/>
            <person name="Suarez D.L."/>
            <person name="Swayne D.E."/>
        </authorList>
    </citation>
    <scope>NUCLEOTIDE SEQUENCE [LARGE SCALE GENOMIC DNA]</scope>
    <source>
        <strain evidence="1 2">ToBE</strain>
    </source>
</reference>
<name>A0A1W1VMQ8_9FIRM</name>
<dbReference type="STRING" id="698762.SAMN00808754_1048"/>
<accession>A0A1W1VMQ8</accession>
<dbReference type="AlphaFoldDB" id="A0A1W1VMQ8"/>
<proteinExistence type="predicted"/>
<evidence type="ECO:0000313" key="2">
    <source>
        <dbReference type="Proteomes" id="UP000192569"/>
    </source>
</evidence>